<keyword evidence="4" id="KW-1185">Reference proteome</keyword>
<gene>
    <name evidence="3" type="ORF">ACFODW_06450</name>
</gene>
<dbReference type="SUPFAM" id="SSF53187">
    <property type="entry name" value="Zn-dependent exopeptidases"/>
    <property type="match status" value="1"/>
</dbReference>
<name>A0ABV7A4L2_9BACI</name>
<dbReference type="PROSITE" id="PS00758">
    <property type="entry name" value="ARGE_DAPE_CPG2_1"/>
    <property type="match status" value="1"/>
</dbReference>
<dbReference type="InterPro" id="IPR008007">
    <property type="entry name" value="Peptidase_M42"/>
</dbReference>
<proteinExistence type="predicted"/>
<protein>
    <submittedName>
        <fullName evidence="3">M20/M25/M40 family metallo-hydrolase</fullName>
    </submittedName>
</protein>
<dbReference type="RefSeq" id="WP_390304445.1">
    <property type="nucleotide sequence ID" value="NZ_JBHRRZ010000012.1"/>
</dbReference>
<reference evidence="4" key="1">
    <citation type="journal article" date="2019" name="Int. J. Syst. Evol. Microbiol.">
        <title>The Global Catalogue of Microorganisms (GCM) 10K type strain sequencing project: providing services to taxonomists for standard genome sequencing and annotation.</title>
        <authorList>
            <consortium name="The Broad Institute Genomics Platform"/>
            <consortium name="The Broad Institute Genome Sequencing Center for Infectious Disease"/>
            <person name="Wu L."/>
            <person name="Ma J."/>
        </authorList>
    </citation>
    <scope>NUCLEOTIDE SEQUENCE [LARGE SCALE GENOMIC DNA]</scope>
    <source>
        <strain evidence="4">KCTC 13193</strain>
    </source>
</reference>
<keyword evidence="1" id="KW-0479">Metal-binding</keyword>
<dbReference type="InterPro" id="IPR001261">
    <property type="entry name" value="ArgE/DapE_CS"/>
</dbReference>
<dbReference type="Gene3D" id="3.40.630.10">
    <property type="entry name" value="Zn peptidases"/>
    <property type="match status" value="1"/>
</dbReference>
<dbReference type="PANTHER" id="PTHR32481:SF0">
    <property type="entry name" value="AMINOPEPTIDASE YPDE-RELATED"/>
    <property type="match status" value="1"/>
</dbReference>
<dbReference type="InterPro" id="IPR051464">
    <property type="entry name" value="Peptidase_M42_aminopept"/>
</dbReference>
<accession>A0ABV7A4L2</accession>
<evidence type="ECO:0000313" key="3">
    <source>
        <dbReference type="EMBL" id="MFC2947982.1"/>
    </source>
</evidence>
<comment type="caution">
    <text evidence="3">The sequence shown here is derived from an EMBL/GenBank/DDBJ whole genome shotgun (WGS) entry which is preliminary data.</text>
</comment>
<dbReference type="PANTHER" id="PTHR32481">
    <property type="entry name" value="AMINOPEPTIDASE"/>
    <property type="match status" value="1"/>
</dbReference>
<organism evidence="3 4">
    <name type="scientific">Virgibacillus sediminis</name>
    <dbReference type="NCBI Taxonomy" id="202260"/>
    <lineage>
        <taxon>Bacteria</taxon>
        <taxon>Bacillati</taxon>
        <taxon>Bacillota</taxon>
        <taxon>Bacilli</taxon>
        <taxon>Bacillales</taxon>
        <taxon>Bacillaceae</taxon>
        <taxon>Virgibacillus</taxon>
    </lineage>
</organism>
<dbReference type="EMBL" id="JBHRRZ010000012">
    <property type="protein sequence ID" value="MFC2947982.1"/>
    <property type="molecule type" value="Genomic_DNA"/>
</dbReference>
<sequence length="464" mass="52202">MKKWNQLLVRHGWLLAEVKENMFDCGKETELNIEFLLECLDTANVNYTFHNGKLALPKASPAEEEWLEAVNFKYRGRGEGLWFRPGVDEPKVQELDIFISGIVRQLNRLGFHTSGSCDGHGRRAAHVLLTEQCNMEALAGVLHAVGQKRLFRRRSQNVTYRMNLPLKQTELLDLAEQLSLIEDGWVEKGHDFIKEQLFRHSLEELLAIPGESGREEKVRRYVIEKLSPFVDYLTVDHVGNILAERSYRGGRGPTILLNSHLDTVCEIEKDREILKEGPLWSSSKGILGADDRAGVAVLLHVAEHLHSTDSFSGKVKFIFSVEEECGLVGASNVHEYFLWGTDAAIVIDRRGKGDIVTSCGGYIDFCHPSYGAFFEEVAEEAGLGEWAVTSGGSSDTKIWAGHGIQSVNLSAGYHNEHTDREVLDVEACYETAKLVKAFFGKRRELNRVLTGIRREERVMSLFGE</sequence>
<dbReference type="Pfam" id="PF05343">
    <property type="entry name" value="Peptidase_M42"/>
    <property type="match status" value="1"/>
</dbReference>
<dbReference type="Proteomes" id="UP001595387">
    <property type="component" value="Unassembled WGS sequence"/>
</dbReference>
<evidence type="ECO:0000256" key="1">
    <source>
        <dbReference type="ARBA" id="ARBA00022723"/>
    </source>
</evidence>
<keyword evidence="2" id="KW-0378">Hydrolase</keyword>
<evidence type="ECO:0000313" key="4">
    <source>
        <dbReference type="Proteomes" id="UP001595387"/>
    </source>
</evidence>
<evidence type="ECO:0000256" key="2">
    <source>
        <dbReference type="ARBA" id="ARBA00022801"/>
    </source>
</evidence>